<comment type="caution">
    <text evidence="3">The sequence shown here is derived from an EMBL/GenBank/DDBJ whole genome shotgun (WGS) entry which is preliminary data.</text>
</comment>
<dbReference type="Gene3D" id="3.55.50.30">
    <property type="match status" value="1"/>
</dbReference>
<evidence type="ECO:0000259" key="2">
    <source>
        <dbReference type="Pfam" id="PF16344"/>
    </source>
</evidence>
<feature type="domain" description="FecR protein" evidence="1">
    <location>
        <begin position="132"/>
        <end position="212"/>
    </location>
</feature>
<dbReference type="InterPro" id="IPR012373">
    <property type="entry name" value="Ferrdict_sens_TM"/>
</dbReference>
<dbReference type="PIRSF" id="PIRSF018266">
    <property type="entry name" value="FecR"/>
    <property type="match status" value="1"/>
</dbReference>
<proteinExistence type="predicted"/>
<evidence type="ECO:0000313" key="4">
    <source>
        <dbReference type="Proteomes" id="UP000585050"/>
    </source>
</evidence>
<dbReference type="GO" id="GO:0016989">
    <property type="term" value="F:sigma factor antagonist activity"/>
    <property type="evidence" value="ECO:0007669"/>
    <property type="project" value="TreeGrafter"/>
</dbReference>
<keyword evidence="4" id="KW-1185">Reference proteome</keyword>
<dbReference type="InterPro" id="IPR032508">
    <property type="entry name" value="FecR_C"/>
</dbReference>
<organism evidence="3 4">
    <name type="scientific">Flammeovirga agarivorans</name>
    <dbReference type="NCBI Taxonomy" id="2726742"/>
    <lineage>
        <taxon>Bacteria</taxon>
        <taxon>Pseudomonadati</taxon>
        <taxon>Bacteroidota</taxon>
        <taxon>Cytophagia</taxon>
        <taxon>Cytophagales</taxon>
        <taxon>Flammeovirgaceae</taxon>
        <taxon>Flammeovirga</taxon>
    </lineage>
</organism>
<dbReference type="Proteomes" id="UP000585050">
    <property type="component" value="Unassembled WGS sequence"/>
</dbReference>
<dbReference type="Pfam" id="PF04773">
    <property type="entry name" value="FecR"/>
    <property type="match status" value="1"/>
</dbReference>
<dbReference type="PANTHER" id="PTHR30273">
    <property type="entry name" value="PERIPLASMIC SIGNAL SENSOR AND SIGMA FACTOR ACTIVATOR FECR-RELATED"/>
    <property type="match status" value="1"/>
</dbReference>
<accession>A0A7X8SH87</accession>
<sequence length="325" mass="36759">MENFSQIDDILLTKFLTGETSEKENEEVEIWLKNDVKNQQYFDELQSVWMLTAKTEVPAVSVNVDKAWERMSQQIEEKNTTKVVTFSPWYKYSAGVAAIVLVFFGIRWYSGQQATPIETTKFVAVDVPQLDTLTDGSLITLNAGTTLAVNSFEGNSREMELDGEAYFEVAHNEDQPFIVHTQYGDVTVLGTKFNVNTSSGKVEVTVTEGLVKLTSKEDKYVLLKKGTQGIAALDTSTPKKKEINTVNEMFWKYQKLNFKNDSFDEVISAIAKAYKVDIQVKNENLYRNKVTSSFDHEKIESVFEVLEATLGIRVQKTGDKAYLID</sequence>
<evidence type="ECO:0000259" key="1">
    <source>
        <dbReference type="Pfam" id="PF04773"/>
    </source>
</evidence>
<reference evidence="3 4" key="1">
    <citation type="submission" date="2020-04" db="EMBL/GenBank/DDBJ databases">
        <title>Flammeovirga sp. SR4, a novel species isolated from seawater.</title>
        <authorList>
            <person name="Wang X."/>
        </authorList>
    </citation>
    <scope>NUCLEOTIDE SEQUENCE [LARGE SCALE GENOMIC DNA]</scope>
    <source>
        <strain evidence="3 4">SR4</strain>
    </source>
</reference>
<dbReference type="AlphaFoldDB" id="A0A7X8SH87"/>
<name>A0A7X8SH87_9BACT</name>
<dbReference type="RefSeq" id="WP_168880915.1">
    <property type="nucleotide sequence ID" value="NZ_JABAIL010000001.1"/>
</dbReference>
<feature type="domain" description="Protein FecR C-terminal" evidence="2">
    <location>
        <begin position="255"/>
        <end position="322"/>
    </location>
</feature>
<dbReference type="EMBL" id="JABAIL010000001">
    <property type="protein sequence ID" value="NLR90206.1"/>
    <property type="molecule type" value="Genomic_DNA"/>
</dbReference>
<protein>
    <submittedName>
        <fullName evidence="3">DUF4974 domain-containing protein</fullName>
    </submittedName>
</protein>
<dbReference type="Pfam" id="PF16344">
    <property type="entry name" value="FecR_C"/>
    <property type="match status" value="1"/>
</dbReference>
<gene>
    <name evidence="3" type="ORF">HGP29_03265</name>
</gene>
<dbReference type="PANTHER" id="PTHR30273:SF2">
    <property type="entry name" value="PROTEIN FECR"/>
    <property type="match status" value="1"/>
</dbReference>
<evidence type="ECO:0000313" key="3">
    <source>
        <dbReference type="EMBL" id="NLR90206.1"/>
    </source>
</evidence>
<dbReference type="Gene3D" id="2.60.120.1440">
    <property type="match status" value="1"/>
</dbReference>
<dbReference type="InterPro" id="IPR006860">
    <property type="entry name" value="FecR"/>
</dbReference>